<dbReference type="InterPro" id="IPR049132">
    <property type="entry name" value="FAN1-like_euk"/>
</dbReference>
<dbReference type="InterPro" id="IPR033315">
    <property type="entry name" value="Fan1-like"/>
</dbReference>
<dbReference type="GO" id="GO:0036297">
    <property type="term" value="P:interstrand cross-link repair"/>
    <property type="evidence" value="ECO:0007669"/>
    <property type="project" value="InterPro"/>
</dbReference>
<dbReference type="InterPro" id="IPR014883">
    <property type="entry name" value="VRR_NUC"/>
</dbReference>
<evidence type="ECO:0000256" key="2">
    <source>
        <dbReference type="ARBA" id="ARBA00005533"/>
    </source>
</evidence>
<evidence type="ECO:0000256" key="5">
    <source>
        <dbReference type="ARBA" id="ARBA00022801"/>
    </source>
</evidence>
<dbReference type="GO" id="GO:0008409">
    <property type="term" value="F:5'-3' exonuclease activity"/>
    <property type="evidence" value="ECO:0007669"/>
    <property type="project" value="TreeGrafter"/>
</dbReference>
<evidence type="ECO:0000256" key="8">
    <source>
        <dbReference type="RuleBase" id="RU365033"/>
    </source>
</evidence>
<evidence type="ECO:0000256" key="1">
    <source>
        <dbReference type="ARBA" id="ARBA00000983"/>
    </source>
</evidence>
<evidence type="ECO:0000259" key="10">
    <source>
        <dbReference type="SMART" id="SM00990"/>
    </source>
</evidence>
<reference evidence="11" key="1">
    <citation type="journal article" date="2023" name="bioRxiv">
        <title>Scaffold-level genome assemblies of two parasitoid biocontrol wasps reveal the parthenogenesis mechanism and an associated novel virus.</title>
        <authorList>
            <person name="Inwood S."/>
            <person name="Skelly J."/>
            <person name="Guhlin J."/>
            <person name="Harrop T."/>
            <person name="Goldson S."/>
            <person name="Dearden P."/>
        </authorList>
    </citation>
    <scope>NUCLEOTIDE SEQUENCE</scope>
    <source>
        <strain evidence="11">Lincoln</strain>
        <tissue evidence="11">Whole body</tissue>
    </source>
</reference>
<accession>A0AA39FU56</accession>
<comment type="caution">
    <text evidence="11">The sequence shown here is derived from an EMBL/GenBank/DDBJ whole genome shotgun (WGS) entry which is preliminary data.</text>
</comment>
<keyword evidence="8" id="KW-0234">DNA repair</keyword>
<dbReference type="Pfam" id="PF08774">
    <property type="entry name" value="VRR_NUC"/>
    <property type="match status" value="1"/>
</dbReference>
<keyword evidence="7 8" id="KW-0464">Manganese</keyword>
<dbReference type="InterPro" id="IPR011856">
    <property type="entry name" value="tRNA_endonuc-like_dom_sf"/>
</dbReference>
<proteinExistence type="inferred from homology"/>
<organism evidence="11 12">
    <name type="scientific">Microctonus hyperodae</name>
    <name type="common">Parasitoid wasp</name>
    <dbReference type="NCBI Taxonomy" id="165561"/>
    <lineage>
        <taxon>Eukaryota</taxon>
        <taxon>Metazoa</taxon>
        <taxon>Ecdysozoa</taxon>
        <taxon>Arthropoda</taxon>
        <taxon>Hexapoda</taxon>
        <taxon>Insecta</taxon>
        <taxon>Pterygota</taxon>
        <taxon>Neoptera</taxon>
        <taxon>Endopterygota</taxon>
        <taxon>Hymenoptera</taxon>
        <taxon>Apocrita</taxon>
        <taxon>Ichneumonoidea</taxon>
        <taxon>Braconidae</taxon>
        <taxon>Euphorinae</taxon>
        <taxon>Microctonus</taxon>
    </lineage>
</organism>
<keyword evidence="6 8" id="KW-0460">Magnesium</keyword>
<sequence length="767" mass="88101">MSQKSLHDFFKVKGPPPRTQSNKSPKSPLIRVRKLSTMLTQKSPESPKRKNSTNGKKLLEQRSTQVHDKANLEDMAILHINSAIDKNNPYEINLNEIYDSPSQFSIESLNDFINYKGSINSLHDISAETIFKAIFVNVFLNPINCEFFNQNELRLIMSILKLSAKSKVIITRLLKWKKPWYRARDINESLKRSNTMDDFPLDEIILHSNENGVFKMIDCDNDIASVLQLMNLRELQDVCKRLKRPHMLVKEKLIDELLAIAKMNRSFFPGAKSPRQQLLSMVSQICGPSIQLSDMTSNIVKRILTLLYPVQTRFEELKDVFWMITEVDMGKRIYPDSAVVYYPVFRNRQHVIDYTEAKSALIDITVAMKFKNWETVKQLSTMAYNKLMSAGNTDKSFAINSRDSNLPSHVRRFTASYIWSKVLMLSIDSPKKDPNYANFVGQFLKNLINYDGVICASAGRCYSELSAIEMKYNKNFDESARLIEKALSEKHLSIVIEAELIERAGKLASKTTGISENWKNLMARLNETRKKKFECTPIENYIEAKKMQAQSETIAKSIWLIDAEENMNSYAQVEILAQSHYMKNGFTKGLHCEGNLPITLCTCAFWNEIYNVSVPGAFICRYQNAPLDLWSSMFIENRQKQIQKRIVALNQLNIEDLCEEMHECYVSHKQNSSLMTPNLFHDSEDIKEIIRCLGLKKVIGLCLVLLNDFYHLSAGFPDLIVWNADTLECKVVEVKGPGDSLSIKQKLWINRLMELGINTEVCYVKAK</sequence>
<keyword evidence="12" id="KW-1185">Reference proteome</keyword>
<keyword evidence="5 8" id="KW-0378">Hydrolase</keyword>
<comment type="similarity">
    <text evidence="2 8">Belongs to the FAN1 family.</text>
</comment>
<dbReference type="GO" id="GO:0004528">
    <property type="term" value="F:phosphodiesterase I activity"/>
    <property type="evidence" value="ECO:0007669"/>
    <property type="project" value="UniProtKB-EC"/>
</dbReference>
<keyword evidence="8" id="KW-0539">Nucleus</keyword>
<dbReference type="GO" id="GO:0005634">
    <property type="term" value="C:nucleus"/>
    <property type="evidence" value="ECO:0007669"/>
    <property type="project" value="UniProtKB-SubCell"/>
</dbReference>
<comment type="function">
    <text evidence="8">Nuclease required for the repair of DNA interstrand cross-links (ICL). Acts as a 5'-3' exonuclease that anchors at a cut end of DNA and cleaves DNA successively at every third nucleotide, allowing to excise an ICL from one strand through flanking incisions.</text>
</comment>
<dbReference type="SMART" id="SM00990">
    <property type="entry name" value="VRR_NUC"/>
    <property type="match status" value="1"/>
</dbReference>
<gene>
    <name evidence="11" type="ORF">PV327_009108</name>
</gene>
<dbReference type="EMBL" id="JAQQBR010000005">
    <property type="protein sequence ID" value="KAK0175354.1"/>
    <property type="molecule type" value="Genomic_DNA"/>
</dbReference>
<comment type="cofactor">
    <cofactor evidence="8">
        <name>Mg(2+)</name>
        <dbReference type="ChEBI" id="CHEBI:18420"/>
    </cofactor>
    <cofactor evidence="8">
        <name>Mn(2+)</name>
        <dbReference type="ChEBI" id="CHEBI:29035"/>
    </cofactor>
</comment>
<dbReference type="InterPro" id="IPR049126">
    <property type="entry name" value="FAN1-like_TPR"/>
</dbReference>
<dbReference type="Gene3D" id="3.40.1350.10">
    <property type="match status" value="1"/>
</dbReference>
<dbReference type="GO" id="GO:0017108">
    <property type="term" value="F:5'-flap endonuclease activity"/>
    <property type="evidence" value="ECO:0007669"/>
    <property type="project" value="TreeGrafter"/>
</dbReference>
<dbReference type="GO" id="GO:0070336">
    <property type="term" value="F:flap-structured DNA binding"/>
    <property type="evidence" value="ECO:0007669"/>
    <property type="project" value="TreeGrafter"/>
</dbReference>
<evidence type="ECO:0000256" key="6">
    <source>
        <dbReference type="ARBA" id="ARBA00022842"/>
    </source>
</evidence>
<dbReference type="Pfam" id="PF21170">
    <property type="entry name" value="FAN1_TPR"/>
    <property type="match status" value="1"/>
</dbReference>
<dbReference type="GO" id="GO:0046872">
    <property type="term" value="F:metal ion binding"/>
    <property type="evidence" value="ECO:0007669"/>
    <property type="project" value="UniProtKB-KW"/>
</dbReference>
<feature type="domain" description="VRR-NUC" evidence="10">
    <location>
        <begin position="637"/>
        <end position="766"/>
    </location>
</feature>
<dbReference type="Proteomes" id="UP001168972">
    <property type="component" value="Unassembled WGS sequence"/>
</dbReference>
<dbReference type="CDD" id="cd22326">
    <property type="entry name" value="FAN1-like"/>
    <property type="match status" value="1"/>
</dbReference>
<evidence type="ECO:0000313" key="12">
    <source>
        <dbReference type="Proteomes" id="UP001168972"/>
    </source>
</evidence>
<keyword evidence="3 8" id="KW-0540">Nuclease</keyword>
<feature type="compositionally biased region" description="Basic and acidic residues" evidence="9">
    <location>
        <begin position="1"/>
        <end position="11"/>
    </location>
</feature>
<evidence type="ECO:0000256" key="3">
    <source>
        <dbReference type="ARBA" id="ARBA00022722"/>
    </source>
</evidence>
<evidence type="ECO:0000256" key="4">
    <source>
        <dbReference type="ARBA" id="ARBA00022723"/>
    </source>
</evidence>
<protein>
    <recommendedName>
        <fullName evidence="8">Fanconi-associated nuclease</fullName>
        <ecNumber evidence="8">3.1.4.1</ecNumber>
    </recommendedName>
</protein>
<evidence type="ECO:0000256" key="7">
    <source>
        <dbReference type="ARBA" id="ARBA00023211"/>
    </source>
</evidence>
<dbReference type="PANTHER" id="PTHR15749">
    <property type="entry name" value="FANCONI-ASSOCIATED NUCLEASE 1"/>
    <property type="match status" value="1"/>
</dbReference>
<keyword evidence="8" id="KW-0227">DNA damage</keyword>
<reference evidence="11" key="2">
    <citation type="submission" date="2023-03" db="EMBL/GenBank/DDBJ databases">
        <authorList>
            <person name="Inwood S.N."/>
            <person name="Skelly J.G."/>
            <person name="Guhlin J."/>
            <person name="Harrop T.W.R."/>
            <person name="Goldson S.G."/>
            <person name="Dearden P.K."/>
        </authorList>
    </citation>
    <scope>NUCLEOTIDE SEQUENCE</scope>
    <source>
        <strain evidence="11">Lincoln</strain>
        <tissue evidence="11">Whole body</tissue>
    </source>
</reference>
<comment type="subcellular location">
    <subcellularLocation>
        <location evidence="8">Nucleus</location>
    </subcellularLocation>
</comment>
<dbReference type="EC" id="3.1.4.1" evidence="8"/>
<evidence type="ECO:0000256" key="9">
    <source>
        <dbReference type="SAM" id="MobiDB-lite"/>
    </source>
</evidence>
<feature type="region of interest" description="Disordered" evidence="9">
    <location>
        <begin position="1"/>
        <end position="65"/>
    </location>
</feature>
<dbReference type="PANTHER" id="PTHR15749:SF4">
    <property type="entry name" value="FANCONI-ASSOCIATED NUCLEASE 1"/>
    <property type="match status" value="1"/>
</dbReference>
<evidence type="ECO:0000313" key="11">
    <source>
        <dbReference type="EMBL" id="KAK0175354.1"/>
    </source>
</evidence>
<name>A0AA39FU56_MICHY</name>
<comment type="catalytic activity">
    <reaction evidence="1 8">
        <text>Hydrolytically removes 5'-nucleotides successively from the 3'-hydroxy termini of 3'-hydroxy-terminated oligonucleotides.</text>
        <dbReference type="EC" id="3.1.4.1"/>
    </reaction>
</comment>
<dbReference type="AlphaFoldDB" id="A0AA39FU56"/>
<keyword evidence="4 8" id="KW-0479">Metal-binding</keyword>